<sequence length="242" mass="28172">MHNYNVEGTDYDFNGEELKYSLHWWIFHIADAKSWITKENKNGILYYKFQSKVKTAGVVAFFKGVEDEGYSLWDTRFLSPRKTFLSQREKRYIRDKLFSYDLENMTLTVVSKKPGEKEKIKTYEIPAIPVEDIMTGIYFFRKYGIFEIGAETVFPVFTGSRFINTKVKVLKKEKVKVPAGTFETFKCALSGEVTPKGVFKMDKDVYMWLTTDERHLPVKIEGEVLIGSVVAELIRYKKGVKK</sequence>
<name>A0A238YTZ0_9BACT</name>
<accession>A0A238YTZ0</accession>
<dbReference type="InterPro" id="IPR021457">
    <property type="entry name" value="DUF3108"/>
</dbReference>
<dbReference type="Gene3D" id="2.40.360.20">
    <property type="match status" value="1"/>
</dbReference>
<dbReference type="AlphaFoldDB" id="A0A238YTZ0"/>
<protein>
    <recommendedName>
        <fullName evidence="3">DUF3108 domain-containing protein</fullName>
    </recommendedName>
</protein>
<keyword evidence="2" id="KW-1185">Reference proteome</keyword>
<dbReference type="EMBL" id="FZOB01000005">
    <property type="protein sequence ID" value="SNR74615.1"/>
    <property type="molecule type" value="Genomic_DNA"/>
</dbReference>
<reference evidence="2" key="1">
    <citation type="submission" date="2017-06" db="EMBL/GenBank/DDBJ databases">
        <authorList>
            <person name="Varghese N."/>
            <person name="Submissions S."/>
        </authorList>
    </citation>
    <scope>NUCLEOTIDE SEQUENCE [LARGE SCALE GENOMIC DNA]</scope>
    <source>
        <strain evidence="2">DSM 15668</strain>
    </source>
</reference>
<evidence type="ECO:0000313" key="1">
    <source>
        <dbReference type="EMBL" id="SNR74615.1"/>
    </source>
</evidence>
<proteinExistence type="predicted"/>
<dbReference type="Pfam" id="PF11306">
    <property type="entry name" value="DUF3108"/>
    <property type="match status" value="1"/>
</dbReference>
<dbReference type="Proteomes" id="UP000198405">
    <property type="component" value="Unassembled WGS sequence"/>
</dbReference>
<evidence type="ECO:0000313" key="2">
    <source>
        <dbReference type="Proteomes" id="UP000198405"/>
    </source>
</evidence>
<evidence type="ECO:0008006" key="3">
    <source>
        <dbReference type="Google" id="ProtNLM"/>
    </source>
</evidence>
<organism evidence="1 2">
    <name type="scientific">Desulfurobacterium atlanticum</name>
    <dbReference type="NCBI Taxonomy" id="240169"/>
    <lineage>
        <taxon>Bacteria</taxon>
        <taxon>Pseudomonadati</taxon>
        <taxon>Aquificota</taxon>
        <taxon>Aquificia</taxon>
        <taxon>Desulfurobacteriales</taxon>
        <taxon>Desulfurobacteriaceae</taxon>
        <taxon>Desulfurobacterium</taxon>
    </lineage>
</organism>
<gene>
    <name evidence="1" type="ORF">SAMN06265340_1054</name>
</gene>